<dbReference type="EMBL" id="JAHCQH010000014">
    <property type="protein sequence ID" value="MBS9476516.1"/>
    <property type="molecule type" value="Genomic_DNA"/>
</dbReference>
<sequence>MTSRSLPGAALIAAAPLRGFCILLFLLGMLAAATVTHAASFDPLTINTRTGPIRFTVEMATTPAERSKGLMYRTELAPDAGMLFDFNVDQPVYMWMKNTYIPLDMLFIRSDGRIASITTDTVPLSTETISSGVSVRAVLELPAGTVRARGIAVGDMVEHRLFARP</sequence>
<dbReference type="InterPro" id="IPR003795">
    <property type="entry name" value="DUF192"/>
</dbReference>
<dbReference type="InterPro" id="IPR038695">
    <property type="entry name" value="Saro_0823-like_sf"/>
</dbReference>
<comment type="caution">
    <text evidence="1">The sequence shown here is derived from an EMBL/GenBank/DDBJ whole genome shotgun (WGS) entry which is preliminary data.</text>
</comment>
<dbReference type="PANTHER" id="PTHR37953:SF1">
    <property type="entry name" value="UPF0127 PROTEIN MJ1496"/>
    <property type="match status" value="1"/>
</dbReference>
<dbReference type="Pfam" id="PF02643">
    <property type="entry name" value="DUF192"/>
    <property type="match status" value="1"/>
</dbReference>
<protein>
    <submittedName>
        <fullName evidence="1">DUF192 domain-containing protein</fullName>
    </submittedName>
</protein>
<reference evidence="1" key="1">
    <citation type="submission" date="2021-05" db="EMBL/GenBank/DDBJ databases">
        <authorList>
            <person name="Sun Q."/>
            <person name="Inoue M."/>
        </authorList>
    </citation>
    <scope>NUCLEOTIDE SEQUENCE</scope>
    <source>
        <strain evidence="1">VKM B-3255</strain>
    </source>
</reference>
<gene>
    <name evidence="1" type="ORF">KIP89_05295</name>
</gene>
<dbReference type="Proteomes" id="UP001166585">
    <property type="component" value="Unassembled WGS sequence"/>
</dbReference>
<dbReference type="RefSeq" id="WP_213754345.1">
    <property type="nucleotide sequence ID" value="NZ_JAHCQH010000014.1"/>
</dbReference>
<dbReference type="Gene3D" id="2.60.120.1140">
    <property type="entry name" value="Protein of unknown function DUF192"/>
    <property type="match status" value="1"/>
</dbReference>
<evidence type="ECO:0000313" key="2">
    <source>
        <dbReference type="Proteomes" id="UP001166585"/>
    </source>
</evidence>
<accession>A0ABS5R4F9</accession>
<name>A0ABS5R4F9_9HYPH</name>
<proteinExistence type="predicted"/>
<evidence type="ECO:0000313" key="1">
    <source>
        <dbReference type="EMBL" id="MBS9476516.1"/>
    </source>
</evidence>
<organism evidence="1 2">
    <name type="scientific">Ancylobacter radicis</name>
    <dbReference type="NCBI Taxonomy" id="2836179"/>
    <lineage>
        <taxon>Bacteria</taxon>
        <taxon>Pseudomonadati</taxon>
        <taxon>Pseudomonadota</taxon>
        <taxon>Alphaproteobacteria</taxon>
        <taxon>Hyphomicrobiales</taxon>
        <taxon>Xanthobacteraceae</taxon>
        <taxon>Ancylobacter</taxon>
    </lineage>
</organism>
<dbReference type="PANTHER" id="PTHR37953">
    <property type="entry name" value="UPF0127 PROTEIN MJ1496"/>
    <property type="match status" value="1"/>
</dbReference>
<keyword evidence="2" id="KW-1185">Reference proteome</keyword>